<feature type="transmembrane region" description="Helical" evidence="11">
    <location>
        <begin position="165"/>
        <end position="186"/>
    </location>
</feature>
<feature type="transmembrane region" description="Helical" evidence="11">
    <location>
        <begin position="41"/>
        <end position="69"/>
    </location>
</feature>
<dbReference type="GeneID" id="110981960"/>
<feature type="domain" description="G-protein coupled receptors family 1 profile" evidence="12">
    <location>
        <begin position="61"/>
        <end position="535"/>
    </location>
</feature>
<dbReference type="RefSeq" id="XP_022095719.1">
    <property type="nucleotide sequence ID" value="XM_022240027.1"/>
</dbReference>
<evidence type="ECO:0000256" key="3">
    <source>
        <dbReference type="ARBA" id="ARBA00022692"/>
    </source>
</evidence>
<feature type="transmembrane region" description="Helical" evidence="11">
    <location>
        <begin position="206"/>
        <end position="229"/>
    </location>
</feature>
<feature type="transmembrane region" description="Helical" evidence="11">
    <location>
        <begin position="126"/>
        <end position="144"/>
    </location>
</feature>
<keyword evidence="7 9" id="KW-0675">Receptor</keyword>
<dbReference type="CDD" id="cd15049">
    <property type="entry name" value="7tmA_mAChR"/>
    <property type="match status" value="1"/>
</dbReference>
<keyword evidence="5 9" id="KW-0297">G-protein coupled receptor</keyword>
<dbReference type="InterPro" id="IPR000276">
    <property type="entry name" value="GPCR_Rhodpsn"/>
</dbReference>
<evidence type="ECO:0000256" key="11">
    <source>
        <dbReference type="SAM" id="Phobius"/>
    </source>
</evidence>
<dbReference type="GO" id="GO:0004993">
    <property type="term" value="F:G protein-coupled serotonin receptor activity"/>
    <property type="evidence" value="ECO:0007669"/>
    <property type="project" value="TreeGrafter"/>
</dbReference>
<dbReference type="Pfam" id="PF00001">
    <property type="entry name" value="7tm_1"/>
    <property type="match status" value="1"/>
</dbReference>
<sequence>MNDYVQTAPWVTASPVLDNSSKALADNLTTDSNPPFGSHPLWAAILIILVAGCLSIFTVSANLMVWMSFFMDKQLQVINNYFLLSLAVADVIIGALSMPLYTLYLLQEEWRLGPVICDIWLSIDYAASNASVMNLCIICFDRYLSITRPLTYRANRTPRRVKMMIAAAWVISLVIWVPLIVGWQFFVGKRNIGEGVCSIQFLNDEITLNIITIIIAFYLPVTLMCVLYYRIWRETEKRARELGNLQAGGKNNSQTSKHLLSPDDCAEHADRTSHRRTGLRARLLCCAISDMYDDELEESSDIASPMPTTNSHVPSPKPFPGQNSVHSSASSKTSPRLSPVSKPKQDSRTTTPERTMHDSDKSFAASLYTILIKLPGENGVNQTKPAEQPKITLIEGEPGNDTCSALLQDQDGSHLVPPSKQYTCEQRDRAGSTASIHSQKQKPLTISTISMVNKMAARAKTNVVKRKKSALIREKKAARTLCAILSVFIITWTPYSILVLATYGQNLDNQPVLVKVFDIAYWLCYLNSTANPICYALCNANFRRAFIRILHCKWKTRRVNTHKPVHHTNSSSRR</sequence>
<feature type="compositionally biased region" description="Polar residues" evidence="10">
    <location>
        <begin position="249"/>
        <end position="258"/>
    </location>
</feature>
<dbReference type="GO" id="GO:0016907">
    <property type="term" value="F:G protein-coupled acetylcholine receptor activity"/>
    <property type="evidence" value="ECO:0007669"/>
    <property type="project" value="InterPro"/>
</dbReference>
<evidence type="ECO:0000313" key="13">
    <source>
        <dbReference type="Proteomes" id="UP000694845"/>
    </source>
</evidence>
<feature type="transmembrane region" description="Helical" evidence="11">
    <location>
        <begin position="519"/>
        <end position="538"/>
    </location>
</feature>
<evidence type="ECO:0000259" key="12">
    <source>
        <dbReference type="PROSITE" id="PS50262"/>
    </source>
</evidence>
<feature type="region of interest" description="Disordered" evidence="10">
    <location>
        <begin position="297"/>
        <end position="360"/>
    </location>
</feature>
<accession>A0A8B7YTB5</accession>
<dbReference type="PANTHER" id="PTHR24247:SF265">
    <property type="entry name" value="MUSCARINIC ACETYLCHOLINE RECEPTOR DM1"/>
    <property type="match status" value="1"/>
</dbReference>
<evidence type="ECO:0000256" key="6">
    <source>
        <dbReference type="ARBA" id="ARBA00023136"/>
    </source>
</evidence>
<comment type="subcellular location">
    <subcellularLocation>
        <location evidence="1">Cell membrane</location>
        <topology evidence="1">Multi-pass membrane protein</topology>
    </subcellularLocation>
</comment>
<evidence type="ECO:0000256" key="7">
    <source>
        <dbReference type="ARBA" id="ARBA00023170"/>
    </source>
</evidence>
<feature type="region of interest" description="Disordered" evidence="10">
    <location>
        <begin position="244"/>
        <end position="264"/>
    </location>
</feature>
<dbReference type="InterPro" id="IPR017452">
    <property type="entry name" value="GPCR_Rhodpsn_7TM"/>
</dbReference>
<protein>
    <submittedName>
        <fullName evidence="14 15">Muscarinic acetylcholine receptor M1-like</fullName>
    </submittedName>
</protein>
<feature type="transmembrane region" description="Helical" evidence="11">
    <location>
        <begin position="477"/>
        <end position="499"/>
    </location>
</feature>
<evidence type="ECO:0000313" key="15">
    <source>
        <dbReference type="RefSeq" id="XP_022095720.1"/>
    </source>
</evidence>
<keyword evidence="2" id="KW-1003">Cell membrane</keyword>
<dbReference type="PROSITE" id="PS50262">
    <property type="entry name" value="G_PROTEIN_RECEP_F1_2"/>
    <property type="match status" value="1"/>
</dbReference>
<dbReference type="PROSITE" id="PS00237">
    <property type="entry name" value="G_PROTEIN_RECEP_F1_1"/>
    <property type="match status" value="1"/>
</dbReference>
<dbReference type="PANTHER" id="PTHR24247">
    <property type="entry name" value="5-HYDROXYTRYPTAMINE RECEPTOR"/>
    <property type="match status" value="1"/>
</dbReference>
<comment type="similarity">
    <text evidence="9">Belongs to the G-protein coupled receptor 1 family.</text>
</comment>
<evidence type="ECO:0000256" key="9">
    <source>
        <dbReference type="RuleBase" id="RU000688"/>
    </source>
</evidence>
<gene>
    <name evidence="14 15" type="primary">LOC110981960</name>
</gene>
<keyword evidence="4 11" id="KW-1133">Transmembrane helix</keyword>
<evidence type="ECO:0000256" key="4">
    <source>
        <dbReference type="ARBA" id="ARBA00022989"/>
    </source>
</evidence>
<dbReference type="Proteomes" id="UP000694845">
    <property type="component" value="Unplaced"/>
</dbReference>
<name>A0A8B7YTB5_ACAPL</name>
<dbReference type="RefSeq" id="XP_022095720.1">
    <property type="nucleotide sequence ID" value="XM_022240028.1"/>
</dbReference>
<dbReference type="AlphaFoldDB" id="A0A8B7YTB5"/>
<proteinExistence type="inferred from homology"/>
<dbReference type="Gene3D" id="1.20.1070.10">
    <property type="entry name" value="Rhodopsin 7-helix transmembrane proteins"/>
    <property type="match status" value="2"/>
</dbReference>
<dbReference type="KEGG" id="aplc:110981960"/>
<evidence type="ECO:0000256" key="10">
    <source>
        <dbReference type="SAM" id="MobiDB-lite"/>
    </source>
</evidence>
<dbReference type="PRINTS" id="PR00243">
    <property type="entry name" value="MUSCARINICR"/>
</dbReference>
<dbReference type="GO" id="GO:0045202">
    <property type="term" value="C:synapse"/>
    <property type="evidence" value="ECO:0007669"/>
    <property type="project" value="TreeGrafter"/>
</dbReference>
<keyword evidence="3 9" id="KW-0812">Transmembrane</keyword>
<feature type="transmembrane region" description="Helical" evidence="11">
    <location>
        <begin position="81"/>
        <end position="106"/>
    </location>
</feature>
<dbReference type="InterPro" id="IPR000995">
    <property type="entry name" value="Musac_Ach_rcpt"/>
</dbReference>
<dbReference type="GO" id="GO:0007197">
    <property type="term" value="P:adenylate cyclase-inhibiting G protein-coupled acetylcholine receptor signaling pathway"/>
    <property type="evidence" value="ECO:0007669"/>
    <property type="project" value="TreeGrafter"/>
</dbReference>
<dbReference type="GO" id="GO:0007187">
    <property type="term" value="P:G protein-coupled receptor signaling pathway, coupled to cyclic nucleotide second messenger"/>
    <property type="evidence" value="ECO:0007669"/>
    <property type="project" value="TreeGrafter"/>
</dbReference>
<keyword evidence="8 9" id="KW-0807">Transducer</keyword>
<evidence type="ECO:0000313" key="14">
    <source>
        <dbReference type="RefSeq" id="XP_022095719.1"/>
    </source>
</evidence>
<evidence type="ECO:0000256" key="5">
    <source>
        <dbReference type="ARBA" id="ARBA00023040"/>
    </source>
</evidence>
<evidence type="ECO:0000256" key="1">
    <source>
        <dbReference type="ARBA" id="ARBA00004651"/>
    </source>
</evidence>
<dbReference type="GO" id="GO:0030425">
    <property type="term" value="C:dendrite"/>
    <property type="evidence" value="ECO:0007669"/>
    <property type="project" value="TreeGrafter"/>
</dbReference>
<dbReference type="OrthoDB" id="10071887at2759"/>
<evidence type="ECO:0000256" key="8">
    <source>
        <dbReference type="ARBA" id="ARBA00023224"/>
    </source>
</evidence>
<dbReference type="PRINTS" id="PR00237">
    <property type="entry name" value="GPCRRHODOPSN"/>
</dbReference>
<organism evidence="13 15">
    <name type="scientific">Acanthaster planci</name>
    <name type="common">Crown-of-thorns starfish</name>
    <dbReference type="NCBI Taxonomy" id="133434"/>
    <lineage>
        <taxon>Eukaryota</taxon>
        <taxon>Metazoa</taxon>
        <taxon>Echinodermata</taxon>
        <taxon>Eleutherozoa</taxon>
        <taxon>Asterozoa</taxon>
        <taxon>Asteroidea</taxon>
        <taxon>Valvatacea</taxon>
        <taxon>Valvatida</taxon>
        <taxon>Acanthasteridae</taxon>
        <taxon>Acanthaster</taxon>
    </lineage>
</organism>
<evidence type="ECO:0000256" key="2">
    <source>
        <dbReference type="ARBA" id="ARBA00022475"/>
    </source>
</evidence>
<dbReference type="OMA" id="PVYFLTS"/>
<dbReference type="SUPFAM" id="SSF81321">
    <property type="entry name" value="Family A G protein-coupled receptor-like"/>
    <property type="match status" value="2"/>
</dbReference>
<reference evidence="14 15" key="1">
    <citation type="submission" date="2025-04" db="UniProtKB">
        <authorList>
            <consortium name="RefSeq"/>
        </authorList>
    </citation>
    <scope>IDENTIFICATION</scope>
</reference>
<feature type="compositionally biased region" description="Polar residues" evidence="10">
    <location>
        <begin position="321"/>
        <end position="336"/>
    </location>
</feature>
<keyword evidence="13" id="KW-1185">Reference proteome</keyword>
<dbReference type="GO" id="GO:0005886">
    <property type="term" value="C:plasma membrane"/>
    <property type="evidence" value="ECO:0007669"/>
    <property type="project" value="UniProtKB-SubCell"/>
</dbReference>
<keyword evidence="6 11" id="KW-0472">Membrane</keyword>